<protein>
    <submittedName>
        <fullName evidence="1">Hypothetical_protein</fullName>
    </submittedName>
</protein>
<organism evidence="1 2">
    <name type="scientific">Hexamita inflata</name>
    <dbReference type="NCBI Taxonomy" id="28002"/>
    <lineage>
        <taxon>Eukaryota</taxon>
        <taxon>Metamonada</taxon>
        <taxon>Diplomonadida</taxon>
        <taxon>Hexamitidae</taxon>
        <taxon>Hexamitinae</taxon>
        <taxon>Hexamita</taxon>
    </lineage>
</organism>
<dbReference type="EMBL" id="CAXDID020000023">
    <property type="protein sequence ID" value="CAL5989246.1"/>
    <property type="molecule type" value="Genomic_DNA"/>
</dbReference>
<proteinExistence type="predicted"/>
<keyword evidence="2" id="KW-1185">Reference proteome</keyword>
<sequence length="112" mass="13233">MQNTEDLSEYDMKMITLFQNTIKDDCLQISKNKELKSVSFIQSFNIRKLSFETCYYLIPKLSHQQIIELLIQQCAVKTLEEFNLPNLELLSLKTRKRNFTAQIQVISQIQKN</sequence>
<evidence type="ECO:0000313" key="1">
    <source>
        <dbReference type="EMBL" id="CAL5989246.1"/>
    </source>
</evidence>
<gene>
    <name evidence="1" type="ORF">HINF_LOCUS10770</name>
</gene>
<reference evidence="1 2" key="1">
    <citation type="submission" date="2024-07" db="EMBL/GenBank/DDBJ databases">
        <authorList>
            <person name="Akdeniz Z."/>
        </authorList>
    </citation>
    <scope>NUCLEOTIDE SEQUENCE [LARGE SCALE GENOMIC DNA]</scope>
</reference>
<comment type="caution">
    <text evidence="1">The sequence shown here is derived from an EMBL/GenBank/DDBJ whole genome shotgun (WGS) entry which is preliminary data.</text>
</comment>
<name>A0ABP1H992_9EUKA</name>
<evidence type="ECO:0000313" key="2">
    <source>
        <dbReference type="Proteomes" id="UP001642409"/>
    </source>
</evidence>
<accession>A0ABP1H992</accession>
<dbReference type="Proteomes" id="UP001642409">
    <property type="component" value="Unassembled WGS sequence"/>
</dbReference>